<evidence type="ECO:0000313" key="3">
    <source>
        <dbReference type="Proteomes" id="UP000295416"/>
    </source>
</evidence>
<keyword evidence="2" id="KW-0378">Hydrolase</keyword>
<dbReference type="AlphaFoldDB" id="A0A4R2P6T7"/>
<feature type="compositionally biased region" description="Basic residues" evidence="1">
    <location>
        <begin position="150"/>
        <end position="159"/>
    </location>
</feature>
<gene>
    <name evidence="2" type="ORF">EV207_105102</name>
</gene>
<dbReference type="CDD" id="cd00586">
    <property type="entry name" value="4HBT"/>
    <property type="match status" value="1"/>
</dbReference>
<evidence type="ECO:0000313" key="2">
    <source>
        <dbReference type="EMBL" id="TCP30573.1"/>
    </source>
</evidence>
<dbReference type="Proteomes" id="UP000295416">
    <property type="component" value="Unassembled WGS sequence"/>
</dbReference>
<proteinExistence type="predicted"/>
<keyword evidence="3" id="KW-1185">Reference proteome</keyword>
<organism evidence="2 3">
    <name type="scientific">Scopulibacillus darangshiensis</name>
    <dbReference type="NCBI Taxonomy" id="442528"/>
    <lineage>
        <taxon>Bacteria</taxon>
        <taxon>Bacillati</taxon>
        <taxon>Bacillota</taxon>
        <taxon>Bacilli</taxon>
        <taxon>Bacillales</taxon>
        <taxon>Sporolactobacillaceae</taxon>
        <taxon>Scopulibacillus</taxon>
    </lineage>
</organism>
<evidence type="ECO:0000256" key="1">
    <source>
        <dbReference type="SAM" id="MobiDB-lite"/>
    </source>
</evidence>
<dbReference type="EMBL" id="SLXK01000005">
    <property type="protein sequence ID" value="TCP30573.1"/>
    <property type="molecule type" value="Genomic_DNA"/>
</dbReference>
<dbReference type="RefSeq" id="WP_132744538.1">
    <property type="nucleotide sequence ID" value="NZ_SLXK01000005.1"/>
</dbReference>
<name>A0A4R2P6T7_9BACL</name>
<dbReference type="GO" id="GO:0047617">
    <property type="term" value="F:fatty acyl-CoA hydrolase activity"/>
    <property type="evidence" value="ECO:0007669"/>
    <property type="project" value="TreeGrafter"/>
</dbReference>
<feature type="region of interest" description="Disordered" evidence="1">
    <location>
        <begin position="115"/>
        <end position="159"/>
    </location>
</feature>
<dbReference type="InterPro" id="IPR050563">
    <property type="entry name" value="4-hydroxybenzoyl-CoA_TE"/>
</dbReference>
<accession>A0A4R2P6T7</accession>
<sequence>MNRPLLEETVRTEWVDYNGHMNDAEYARVFSIAVDQLMNVLGIDASFRSKNHYSIYTLETHLCYLAEAHKDQTLHVSAQLLNHDDKRLHVFFIMENSDGEKLATSEQMLMGMDMEAGRPAPFPSPVSSRVQEFAKESGKSPYPDQAGRKIGIKKKKSSR</sequence>
<dbReference type="SUPFAM" id="SSF54637">
    <property type="entry name" value="Thioesterase/thiol ester dehydrase-isomerase"/>
    <property type="match status" value="1"/>
</dbReference>
<protein>
    <submittedName>
        <fullName evidence="2">Acyl-CoA thioester hydrolase</fullName>
    </submittedName>
</protein>
<comment type="caution">
    <text evidence="2">The sequence shown here is derived from an EMBL/GenBank/DDBJ whole genome shotgun (WGS) entry which is preliminary data.</text>
</comment>
<dbReference type="InterPro" id="IPR029069">
    <property type="entry name" value="HotDog_dom_sf"/>
</dbReference>
<dbReference type="PANTHER" id="PTHR31793:SF2">
    <property type="entry name" value="BLR1345 PROTEIN"/>
    <property type="match status" value="1"/>
</dbReference>
<dbReference type="Gene3D" id="3.10.129.10">
    <property type="entry name" value="Hotdog Thioesterase"/>
    <property type="match status" value="1"/>
</dbReference>
<dbReference type="Pfam" id="PF13279">
    <property type="entry name" value="4HBT_2"/>
    <property type="match status" value="1"/>
</dbReference>
<dbReference type="OrthoDB" id="6117985at2"/>
<dbReference type="PANTHER" id="PTHR31793">
    <property type="entry name" value="4-HYDROXYBENZOYL-COA THIOESTERASE FAMILY MEMBER"/>
    <property type="match status" value="1"/>
</dbReference>
<reference evidence="2 3" key="1">
    <citation type="submission" date="2019-03" db="EMBL/GenBank/DDBJ databases">
        <title>Genomic Encyclopedia of Type Strains, Phase IV (KMG-IV): sequencing the most valuable type-strain genomes for metagenomic binning, comparative biology and taxonomic classification.</title>
        <authorList>
            <person name="Goeker M."/>
        </authorList>
    </citation>
    <scope>NUCLEOTIDE SEQUENCE [LARGE SCALE GENOMIC DNA]</scope>
    <source>
        <strain evidence="2 3">DSM 19377</strain>
    </source>
</reference>